<reference evidence="1" key="1">
    <citation type="submission" date="2017-07" db="EMBL/GenBank/DDBJ databases">
        <title>Taro Niue Genome Assembly and Annotation.</title>
        <authorList>
            <person name="Atibalentja N."/>
            <person name="Keating K."/>
            <person name="Fields C.J."/>
        </authorList>
    </citation>
    <scope>NUCLEOTIDE SEQUENCE</scope>
    <source>
        <strain evidence="1">Niue_2</strain>
        <tissue evidence="1">Leaf</tissue>
    </source>
</reference>
<protein>
    <submittedName>
        <fullName evidence="1">Uncharacterized protein</fullName>
    </submittedName>
</protein>
<dbReference type="AlphaFoldDB" id="A0A843WJK8"/>
<sequence length="35" mass="4021">MIYVLFSQGQTFLAKVVSTKPSMVSTHWFRAKAEM</sequence>
<keyword evidence="2" id="KW-1185">Reference proteome</keyword>
<proteinExistence type="predicted"/>
<name>A0A843WJK8_COLES</name>
<gene>
    <name evidence="1" type="ORF">Taro_042902</name>
</gene>
<dbReference type="Proteomes" id="UP000652761">
    <property type="component" value="Unassembled WGS sequence"/>
</dbReference>
<comment type="caution">
    <text evidence="1">The sequence shown here is derived from an EMBL/GenBank/DDBJ whole genome shotgun (WGS) entry which is preliminary data.</text>
</comment>
<organism evidence="1 2">
    <name type="scientific">Colocasia esculenta</name>
    <name type="common">Wild taro</name>
    <name type="synonym">Arum esculentum</name>
    <dbReference type="NCBI Taxonomy" id="4460"/>
    <lineage>
        <taxon>Eukaryota</taxon>
        <taxon>Viridiplantae</taxon>
        <taxon>Streptophyta</taxon>
        <taxon>Embryophyta</taxon>
        <taxon>Tracheophyta</taxon>
        <taxon>Spermatophyta</taxon>
        <taxon>Magnoliopsida</taxon>
        <taxon>Liliopsida</taxon>
        <taxon>Araceae</taxon>
        <taxon>Aroideae</taxon>
        <taxon>Colocasieae</taxon>
        <taxon>Colocasia</taxon>
    </lineage>
</organism>
<evidence type="ECO:0000313" key="2">
    <source>
        <dbReference type="Proteomes" id="UP000652761"/>
    </source>
</evidence>
<dbReference type="EMBL" id="NMUH01004550">
    <property type="protein sequence ID" value="MQM10019.1"/>
    <property type="molecule type" value="Genomic_DNA"/>
</dbReference>
<evidence type="ECO:0000313" key="1">
    <source>
        <dbReference type="EMBL" id="MQM10019.1"/>
    </source>
</evidence>
<accession>A0A843WJK8</accession>